<dbReference type="Proteomes" id="UP001515480">
    <property type="component" value="Unassembled WGS sequence"/>
</dbReference>
<reference evidence="3 4" key="1">
    <citation type="journal article" date="2024" name="Science">
        <title>Giant polyketide synthase enzymes in the biosynthesis of giant marine polyether toxins.</title>
        <authorList>
            <person name="Fallon T.R."/>
            <person name="Shende V.V."/>
            <person name="Wierzbicki I.H."/>
            <person name="Pendleton A.L."/>
            <person name="Watervoot N.F."/>
            <person name="Auber R.P."/>
            <person name="Gonzalez D.J."/>
            <person name="Wisecaver J.H."/>
            <person name="Moore B.S."/>
        </authorList>
    </citation>
    <scope>NUCLEOTIDE SEQUENCE [LARGE SCALE GENOMIC DNA]</scope>
    <source>
        <strain evidence="3 4">12B1</strain>
    </source>
</reference>
<dbReference type="SUPFAM" id="SSF54909">
    <property type="entry name" value="Dimeric alpha+beta barrel"/>
    <property type="match status" value="1"/>
</dbReference>
<dbReference type="EMBL" id="JBGBPQ010000022">
    <property type="protein sequence ID" value="KAL1503321.1"/>
    <property type="molecule type" value="Genomic_DNA"/>
</dbReference>
<dbReference type="InterPro" id="IPR005545">
    <property type="entry name" value="YCII"/>
</dbReference>
<accession>A0AB34IP30</accession>
<evidence type="ECO:0000256" key="1">
    <source>
        <dbReference type="SAM" id="SignalP"/>
    </source>
</evidence>
<feature type="domain" description="YCII-related" evidence="2">
    <location>
        <begin position="261"/>
        <end position="343"/>
    </location>
</feature>
<name>A0AB34IP30_PRYPA</name>
<keyword evidence="1" id="KW-0732">Signal</keyword>
<feature type="chain" id="PRO_5044276626" description="YCII-related domain-containing protein" evidence="1">
    <location>
        <begin position="23"/>
        <end position="374"/>
    </location>
</feature>
<dbReference type="InterPro" id="IPR051807">
    <property type="entry name" value="Sec-metab_biosynth-assoc"/>
</dbReference>
<proteinExistence type="predicted"/>
<dbReference type="Pfam" id="PF03795">
    <property type="entry name" value="YCII"/>
    <property type="match status" value="1"/>
</dbReference>
<keyword evidence="4" id="KW-1185">Reference proteome</keyword>
<evidence type="ECO:0000313" key="3">
    <source>
        <dbReference type="EMBL" id="KAL1503321.1"/>
    </source>
</evidence>
<dbReference type="PANTHER" id="PTHR33606">
    <property type="entry name" value="PROTEIN YCII"/>
    <property type="match status" value="1"/>
</dbReference>
<dbReference type="PANTHER" id="PTHR33606:SF3">
    <property type="entry name" value="PROTEIN YCII"/>
    <property type="match status" value="1"/>
</dbReference>
<sequence length="374" mass="40954">MRTHLSSTFLFFCSAWVALSRAAFTPSPFPNPLVGVAHRPPTAAARTHVGRCSRSCSMLAKKKPVDEDLSEEESAERYQDKLVDPMTTSLGIEDELEPFPGPPVPSEIPEVVDDRPIFLCLSLYQQGMMPSDDLQAAYFAWLSSVKATTDIGLCLAQYMLRADTFNIDELYGEPMTEDELLAAESAAEDSAESAPQLEMRPMPYVAGNCHVVKAASREEVLSWLESDPIAAVDGYERQAVHLWGRVDEPALNVQLMPPQGYAVYCVDQPGKAAVRAATRSAHLKWLEESGRVHLAGPLLSAEDDTSALGSFLIVNGDDSDEVSRWAAKDPYAAAKLFDNVFVAPLLNYAVQLHPIPLCNQPLEAVSMDEQEVVV</sequence>
<protein>
    <recommendedName>
        <fullName evidence="2">YCII-related domain-containing protein</fullName>
    </recommendedName>
</protein>
<comment type="caution">
    <text evidence="3">The sequence shown here is derived from an EMBL/GenBank/DDBJ whole genome shotgun (WGS) entry which is preliminary data.</text>
</comment>
<dbReference type="InterPro" id="IPR011008">
    <property type="entry name" value="Dimeric_a/b-barrel"/>
</dbReference>
<evidence type="ECO:0000259" key="2">
    <source>
        <dbReference type="Pfam" id="PF03795"/>
    </source>
</evidence>
<dbReference type="Gene3D" id="3.30.70.1060">
    <property type="entry name" value="Dimeric alpha+beta barrel"/>
    <property type="match status" value="1"/>
</dbReference>
<feature type="signal peptide" evidence="1">
    <location>
        <begin position="1"/>
        <end position="22"/>
    </location>
</feature>
<dbReference type="AlphaFoldDB" id="A0AB34IP30"/>
<evidence type="ECO:0000313" key="4">
    <source>
        <dbReference type="Proteomes" id="UP001515480"/>
    </source>
</evidence>
<organism evidence="3 4">
    <name type="scientific">Prymnesium parvum</name>
    <name type="common">Toxic golden alga</name>
    <dbReference type="NCBI Taxonomy" id="97485"/>
    <lineage>
        <taxon>Eukaryota</taxon>
        <taxon>Haptista</taxon>
        <taxon>Haptophyta</taxon>
        <taxon>Prymnesiophyceae</taxon>
        <taxon>Prymnesiales</taxon>
        <taxon>Prymnesiaceae</taxon>
        <taxon>Prymnesium</taxon>
    </lineage>
</organism>
<gene>
    <name evidence="3" type="ORF">AB1Y20_011373</name>
</gene>